<accession>A0AAN8Z3Z2</accession>
<evidence type="ECO:0000313" key="2">
    <source>
        <dbReference type="EMBL" id="KAK6919818.1"/>
    </source>
</evidence>
<keyword evidence="1" id="KW-0732">Signal</keyword>
<dbReference type="Proteomes" id="UP001370490">
    <property type="component" value="Unassembled WGS sequence"/>
</dbReference>
<proteinExistence type="predicted"/>
<dbReference type="InterPro" id="IPR036396">
    <property type="entry name" value="Cyt_P450_sf"/>
</dbReference>
<organism evidence="2 3">
    <name type="scientific">Dillenia turbinata</name>
    <dbReference type="NCBI Taxonomy" id="194707"/>
    <lineage>
        <taxon>Eukaryota</taxon>
        <taxon>Viridiplantae</taxon>
        <taxon>Streptophyta</taxon>
        <taxon>Embryophyta</taxon>
        <taxon>Tracheophyta</taxon>
        <taxon>Spermatophyta</taxon>
        <taxon>Magnoliopsida</taxon>
        <taxon>eudicotyledons</taxon>
        <taxon>Gunneridae</taxon>
        <taxon>Pentapetalae</taxon>
        <taxon>Dilleniales</taxon>
        <taxon>Dilleniaceae</taxon>
        <taxon>Dillenia</taxon>
    </lineage>
</organism>
<comment type="caution">
    <text evidence="2">The sequence shown here is derived from an EMBL/GenBank/DDBJ whole genome shotgun (WGS) entry which is preliminary data.</text>
</comment>
<dbReference type="GO" id="GO:0005506">
    <property type="term" value="F:iron ion binding"/>
    <property type="evidence" value="ECO:0007669"/>
    <property type="project" value="InterPro"/>
</dbReference>
<name>A0AAN8Z3Z2_9MAGN</name>
<dbReference type="EMBL" id="JBAMMX010000021">
    <property type="protein sequence ID" value="KAK6919818.1"/>
    <property type="molecule type" value="Genomic_DNA"/>
</dbReference>
<protein>
    <submittedName>
        <fullName evidence="2">Uncharacterized protein</fullName>
    </submittedName>
</protein>
<sequence>MTIFLTFLFIIVSTLSLLSWRQNLITQWPATRLARTPHHRAESHLPPRHACQHRREISAGKNPKIRDSNTLANSQPPSVTRILGDWNLMELTGDDHRRIRSALVSFLKPDSLKRYVKKMDDIVREHLDVHWKDHQTVTISKQRNVLF</sequence>
<evidence type="ECO:0000313" key="3">
    <source>
        <dbReference type="Proteomes" id="UP001370490"/>
    </source>
</evidence>
<keyword evidence="3" id="KW-1185">Reference proteome</keyword>
<feature type="chain" id="PRO_5042815327" evidence="1">
    <location>
        <begin position="17"/>
        <end position="147"/>
    </location>
</feature>
<dbReference type="Gene3D" id="1.10.630.10">
    <property type="entry name" value="Cytochrome P450"/>
    <property type="match status" value="1"/>
</dbReference>
<feature type="signal peptide" evidence="1">
    <location>
        <begin position="1"/>
        <end position="16"/>
    </location>
</feature>
<dbReference type="SUPFAM" id="SSF48264">
    <property type="entry name" value="Cytochrome P450"/>
    <property type="match status" value="1"/>
</dbReference>
<reference evidence="2 3" key="1">
    <citation type="submission" date="2023-12" db="EMBL/GenBank/DDBJ databases">
        <title>A high-quality genome assembly for Dillenia turbinata (Dilleniales).</title>
        <authorList>
            <person name="Chanderbali A."/>
        </authorList>
    </citation>
    <scope>NUCLEOTIDE SEQUENCE [LARGE SCALE GENOMIC DNA]</scope>
    <source>
        <strain evidence="2">LSX21</strain>
        <tissue evidence="2">Leaf</tissue>
    </source>
</reference>
<dbReference type="AlphaFoldDB" id="A0AAN8Z3Z2"/>
<evidence type="ECO:0000256" key="1">
    <source>
        <dbReference type="SAM" id="SignalP"/>
    </source>
</evidence>
<dbReference type="GO" id="GO:0020037">
    <property type="term" value="F:heme binding"/>
    <property type="evidence" value="ECO:0007669"/>
    <property type="project" value="InterPro"/>
</dbReference>
<dbReference type="GO" id="GO:0016705">
    <property type="term" value="F:oxidoreductase activity, acting on paired donors, with incorporation or reduction of molecular oxygen"/>
    <property type="evidence" value="ECO:0007669"/>
    <property type="project" value="InterPro"/>
</dbReference>
<gene>
    <name evidence="2" type="ORF">RJ641_015722</name>
</gene>
<dbReference type="GO" id="GO:0004497">
    <property type="term" value="F:monooxygenase activity"/>
    <property type="evidence" value="ECO:0007669"/>
    <property type="project" value="InterPro"/>
</dbReference>